<protein>
    <submittedName>
        <fullName evidence="2">Uncharacterized protein</fullName>
    </submittedName>
</protein>
<accession>A0AAV5EYR6</accession>
<organism evidence="2 3">
    <name type="scientific">Eleusine coracana subsp. coracana</name>
    <dbReference type="NCBI Taxonomy" id="191504"/>
    <lineage>
        <taxon>Eukaryota</taxon>
        <taxon>Viridiplantae</taxon>
        <taxon>Streptophyta</taxon>
        <taxon>Embryophyta</taxon>
        <taxon>Tracheophyta</taxon>
        <taxon>Spermatophyta</taxon>
        <taxon>Magnoliopsida</taxon>
        <taxon>Liliopsida</taxon>
        <taxon>Poales</taxon>
        <taxon>Poaceae</taxon>
        <taxon>PACMAD clade</taxon>
        <taxon>Chloridoideae</taxon>
        <taxon>Cynodonteae</taxon>
        <taxon>Eleusininae</taxon>
        <taxon>Eleusine</taxon>
    </lineage>
</organism>
<comment type="caution">
    <text evidence="2">The sequence shown here is derived from an EMBL/GenBank/DDBJ whole genome shotgun (WGS) entry which is preliminary data.</text>
</comment>
<dbReference type="AlphaFoldDB" id="A0AAV5EYR6"/>
<evidence type="ECO:0000256" key="1">
    <source>
        <dbReference type="SAM" id="MobiDB-lite"/>
    </source>
</evidence>
<keyword evidence="3" id="KW-1185">Reference proteome</keyword>
<dbReference type="EMBL" id="BQKI01000080">
    <property type="protein sequence ID" value="GJN28543.1"/>
    <property type="molecule type" value="Genomic_DNA"/>
</dbReference>
<evidence type="ECO:0000313" key="2">
    <source>
        <dbReference type="EMBL" id="GJN28543.1"/>
    </source>
</evidence>
<reference evidence="2" key="2">
    <citation type="submission" date="2021-12" db="EMBL/GenBank/DDBJ databases">
        <title>Resequencing data analysis of finger millet.</title>
        <authorList>
            <person name="Hatakeyama M."/>
            <person name="Aluri S."/>
            <person name="Balachadran M.T."/>
            <person name="Sivarajan S.R."/>
            <person name="Poveda L."/>
            <person name="Shimizu-Inatsugi R."/>
            <person name="Schlapbach R."/>
            <person name="Sreeman S.M."/>
            <person name="Shimizu K.K."/>
        </authorList>
    </citation>
    <scope>NUCLEOTIDE SEQUENCE</scope>
</reference>
<dbReference type="Proteomes" id="UP001054889">
    <property type="component" value="Unassembled WGS sequence"/>
</dbReference>
<proteinExistence type="predicted"/>
<dbReference type="Gene3D" id="2.60.120.330">
    <property type="entry name" value="B-lactam Antibiotic, Isopenicillin N Synthase, Chain"/>
    <property type="match status" value="1"/>
</dbReference>
<feature type="region of interest" description="Disordered" evidence="1">
    <location>
        <begin position="1"/>
        <end position="30"/>
    </location>
</feature>
<gene>
    <name evidence="2" type="primary">gb16682</name>
    <name evidence="2" type="ORF">PR202_gb16682</name>
</gene>
<reference evidence="2" key="1">
    <citation type="journal article" date="2018" name="DNA Res.">
        <title>Multiple hybrid de novo genome assembly of finger millet, an orphan allotetraploid crop.</title>
        <authorList>
            <person name="Hatakeyama M."/>
            <person name="Aluri S."/>
            <person name="Balachadran M.T."/>
            <person name="Sivarajan S.R."/>
            <person name="Patrignani A."/>
            <person name="Gruter S."/>
            <person name="Poveda L."/>
            <person name="Shimizu-Inatsugi R."/>
            <person name="Baeten J."/>
            <person name="Francoijs K.J."/>
            <person name="Nataraja K.N."/>
            <person name="Reddy Y.A.N."/>
            <person name="Phadnis S."/>
            <person name="Ravikumar R.L."/>
            <person name="Schlapbach R."/>
            <person name="Sreeman S.M."/>
            <person name="Shimizu K.K."/>
        </authorList>
    </citation>
    <scope>NUCLEOTIDE SEQUENCE</scope>
</reference>
<dbReference type="SUPFAM" id="SSF51197">
    <property type="entry name" value="Clavaminate synthase-like"/>
    <property type="match status" value="1"/>
</dbReference>
<sequence length="85" mass="9633">MELLSNTPVHHAVPDEYVMPPEKRPENDELIDPTVTVPVIDLAAGHHQVIDEIMKAGKEFGFFQARATSYNHQYNTIIQCHLHGE</sequence>
<evidence type="ECO:0000313" key="3">
    <source>
        <dbReference type="Proteomes" id="UP001054889"/>
    </source>
</evidence>
<dbReference type="InterPro" id="IPR027443">
    <property type="entry name" value="IPNS-like_sf"/>
</dbReference>
<name>A0AAV5EYR6_ELECO</name>